<dbReference type="GO" id="GO:0080120">
    <property type="term" value="P:CAAX-box protein maturation"/>
    <property type="evidence" value="ECO:0007669"/>
    <property type="project" value="UniProtKB-ARBA"/>
</dbReference>
<evidence type="ECO:0000259" key="2">
    <source>
        <dbReference type="Pfam" id="PF02517"/>
    </source>
</evidence>
<feature type="transmembrane region" description="Helical" evidence="1">
    <location>
        <begin position="21"/>
        <end position="43"/>
    </location>
</feature>
<protein>
    <recommendedName>
        <fullName evidence="2">CAAX prenyl protease 2/Lysostaphin resistance protein A-like domain-containing protein</fullName>
    </recommendedName>
</protein>
<feature type="transmembrane region" description="Helical" evidence="1">
    <location>
        <begin position="63"/>
        <end position="84"/>
    </location>
</feature>
<name>A0A1I4E1Q5_9RHOB</name>
<evidence type="ECO:0000256" key="1">
    <source>
        <dbReference type="SAM" id="Phobius"/>
    </source>
</evidence>
<proteinExistence type="predicted"/>
<accession>A0A1I4E1Q5</accession>
<organism evidence="3 4">
    <name type="scientific">Loktanella salsilacus</name>
    <dbReference type="NCBI Taxonomy" id="195913"/>
    <lineage>
        <taxon>Bacteria</taxon>
        <taxon>Pseudomonadati</taxon>
        <taxon>Pseudomonadota</taxon>
        <taxon>Alphaproteobacteria</taxon>
        <taxon>Rhodobacterales</taxon>
        <taxon>Roseobacteraceae</taxon>
        <taxon>Loktanella</taxon>
    </lineage>
</organism>
<keyword evidence="1" id="KW-1133">Transmembrane helix</keyword>
<dbReference type="EMBL" id="FOTF01000005">
    <property type="protein sequence ID" value="SFK98266.1"/>
    <property type="molecule type" value="Genomic_DNA"/>
</dbReference>
<evidence type="ECO:0000313" key="4">
    <source>
        <dbReference type="Proteomes" id="UP000199550"/>
    </source>
</evidence>
<gene>
    <name evidence="3" type="ORF">SAMN04488004_105167</name>
</gene>
<dbReference type="Pfam" id="PF02517">
    <property type="entry name" value="Rce1-like"/>
    <property type="match status" value="1"/>
</dbReference>
<reference evidence="3 4" key="1">
    <citation type="submission" date="2016-10" db="EMBL/GenBank/DDBJ databases">
        <authorList>
            <person name="de Groot N.N."/>
        </authorList>
    </citation>
    <scope>NUCLEOTIDE SEQUENCE [LARGE SCALE GENOMIC DNA]</scope>
    <source>
        <strain evidence="3 4">DSM 16199</strain>
    </source>
</reference>
<keyword evidence="1" id="KW-0812">Transmembrane</keyword>
<feature type="transmembrane region" description="Helical" evidence="1">
    <location>
        <begin position="264"/>
        <end position="284"/>
    </location>
</feature>
<dbReference type="STRING" id="195913.SAMN04488004_105167"/>
<feature type="transmembrane region" description="Helical" evidence="1">
    <location>
        <begin position="225"/>
        <end position="244"/>
    </location>
</feature>
<dbReference type="Proteomes" id="UP000199550">
    <property type="component" value="Unassembled WGS sequence"/>
</dbReference>
<feature type="transmembrane region" description="Helical" evidence="1">
    <location>
        <begin position="170"/>
        <end position="189"/>
    </location>
</feature>
<evidence type="ECO:0000313" key="3">
    <source>
        <dbReference type="EMBL" id="SFK98266.1"/>
    </source>
</evidence>
<dbReference type="AlphaFoldDB" id="A0A1I4E1Q5"/>
<dbReference type="RefSeq" id="WP_175499200.1">
    <property type="nucleotide sequence ID" value="NZ_FOTF01000005.1"/>
</dbReference>
<dbReference type="GO" id="GO:0004175">
    <property type="term" value="F:endopeptidase activity"/>
    <property type="evidence" value="ECO:0007669"/>
    <property type="project" value="UniProtKB-ARBA"/>
</dbReference>
<sequence length="288" mass="31016">MRFYTDALAGFAAPARARPALWRLLLGLALIVAVYAAVVIGAFSNAPPMPGDVAWEGTTPLSMSLMMGTFAGALAGAALAAWLLHARSPLTLFGPLPRVIRDFGLALGVFAAAQGLNLCLWAFVYDAVPVHSLTHVLSWLPWAALLVLVQTGTEEVVFRGYIMQQLAARFRSPLIWFALPPVLFAVLHWDSATNGSLNLLVIVMIGLTGLAWADLTRISGNIGAAWGWHFANNAFLMIVLGNMGQMDAFALNATPYAITDMPPLPIITDLITQVGVWLVLRRILMARA</sequence>
<feature type="transmembrane region" description="Helical" evidence="1">
    <location>
        <begin position="105"/>
        <end position="124"/>
    </location>
</feature>
<keyword evidence="1" id="KW-0472">Membrane</keyword>
<dbReference type="InterPro" id="IPR003675">
    <property type="entry name" value="Rce1/LyrA-like_dom"/>
</dbReference>
<feature type="transmembrane region" description="Helical" evidence="1">
    <location>
        <begin position="195"/>
        <end position="213"/>
    </location>
</feature>
<keyword evidence="4" id="KW-1185">Reference proteome</keyword>
<feature type="domain" description="CAAX prenyl protease 2/Lysostaphin resistance protein A-like" evidence="2">
    <location>
        <begin position="138"/>
        <end position="235"/>
    </location>
</feature>